<dbReference type="Proteomes" id="UP000049855">
    <property type="component" value="Unassembled WGS sequence"/>
</dbReference>
<dbReference type="EMBL" id="CTRP01000003">
    <property type="protein sequence ID" value="CQR70767.1"/>
    <property type="molecule type" value="Genomic_DNA"/>
</dbReference>
<dbReference type="AlphaFoldDB" id="A0A0U1KTQ0"/>
<keyword evidence="3" id="KW-1185">Reference proteome</keyword>
<dbReference type="GO" id="GO:0051607">
    <property type="term" value="P:defense response to virus"/>
    <property type="evidence" value="ECO:0007669"/>
    <property type="project" value="UniProtKB-KW"/>
</dbReference>
<name>A0A0U1KTQ0_9FIRM</name>
<sequence>MKVLRISLQAQTAHYRIPFTQLRYRQSYPLPPYSTVIGLMMNIIGEQERIDEFLSKQFGVFVSGKFGVISQEYVWYRNLHKKEQETNDLTIYPAGAAAPLACPAYCRYDTHKSPTEHH</sequence>
<evidence type="ECO:0000313" key="3">
    <source>
        <dbReference type="Proteomes" id="UP000049855"/>
    </source>
</evidence>
<dbReference type="Pfam" id="PF09704">
    <property type="entry name" value="Cas_Cas5d"/>
    <property type="match status" value="1"/>
</dbReference>
<dbReference type="InterPro" id="IPR013422">
    <property type="entry name" value="CRISPR-assoc_prot_Cas5_N"/>
</dbReference>
<protein>
    <recommendedName>
        <fullName evidence="4">CRISPR-associated protein Cas5</fullName>
    </recommendedName>
</protein>
<proteinExistence type="predicted"/>
<dbReference type="InterPro" id="IPR021124">
    <property type="entry name" value="CRISPR-assoc_prot_Cas5"/>
</dbReference>
<organism evidence="2 3">
    <name type="scientific">Sporomusa ovata</name>
    <dbReference type="NCBI Taxonomy" id="2378"/>
    <lineage>
        <taxon>Bacteria</taxon>
        <taxon>Bacillati</taxon>
        <taxon>Bacillota</taxon>
        <taxon>Negativicutes</taxon>
        <taxon>Selenomonadales</taxon>
        <taxon>Sporomusaceae</taxon>
        <taxon>Sporomusa</taxon>
    </lineage>
</organism>
<evidence type="ECO:0000256" key="1">
    <source>
        <dbReference type="ARBA" id="ARBA00023118"/>
    </source>
</evidence>
<reference evidence="3" key="1">
    <citation type="submission" date="2015-03" db="EMBL/GenBank/DDBJ databases">
        <authorList>
            <person name="Nijsse Bart"/>
        </authorList>
    </citation>
    <scope>NUCLEOTIDE SEQUENCE [LARGE SCALE GENOMIC DNA]</scope>
</reference>
<evidence type="ECO:0008006" key="4">
    <source>
        <dbReference type="Google" id="ProtNLM"/>
    </source>
</evidence>
<gene>
    <name evidence="2" type="ORF">SpAn4DRAFT_1745</name>
</gene>
<evidence type="ECO:0000313" key="2">
    <source>
        <dbReference type="EMBL" id="CQR70767.1"/>
    </source>
</evidence>
<accession>A0A0U1KTQ0</accession>
<dbReference type="GO" id="GO:0043571">
    <property type="term" value="P:maintenance of CRISPR repeat elements"/>
    <property type="evidence" value="ECO:0007669"/>
    <property type="project" value="InterPro"/>
</dbReference>
<dbReference type="NCBIfam" id="TIGR02593">
    <property type="entry name" value="CRISPR_cas5"/>
    <property type="match status" value="1"/>
</dbReference>
<dbReference type="RefSeq" id="WP_021169488.1">
    <property type="nucleotide sequence ID" value="NZ_CTRP01000003.1"/>
</dbReference>
<keyword evidence="1" id="KW-0051">Antiviral defense</keyword>